<evidence type="ECO:0000256" key="13">
    <source>
        <dbReference type="SAM" id="Phobius"/>
    </source>
</evidence>
<evidence type="ECO:0000313" key="17">
    <source>
        <dbReference type="Proteomes" id="UP000694393"/>
    </source>
</evidence>
<keyword evidence="4" id="KW-0633">Potassium transport</keyword>
<dbReference type="InterPro" id="IPR003971">
    <property type="entry name" value="K_chnl_volt-dep_Kv5/Kv9"/>
</dbReference>
<dbReference type="InterPro" id="IPR003968">
    <property type="entry name" value="K_chnl_volt-dep_Kv"/>
</dbReference>
<evidence type="ECO:0000256" key="4">
    <source>
        <dbReference type="ARBA" id="ARBA00022538"/>
    </source>
</evidence>
<comment type="subcellular location">
    <subcellularLocation>
        <location evidence="1">Cell membrane</location>
        <topology evidence="1">Multi-pass membrane protein</topology>
    </subcellularLocation>
</comment>
<keyword evidence="8" id="KW-0630">Potassium</keyword>
<dbReference type="FunFam" id="3.30.710.10:FF:000019">
    <property type="entry name" value="Potassium voltage-gated channel, subfamily G, member 1"/>
    <property type="match status" value="1"/>
</dbReference>
<dbReference type="Gene3D" id="1.20.120.350">
    <property type="entry name" value="Voltage-gated potassium channels. Chain C"/>
    <property type="match status" value="1"/>
</dbReference>
<dbReference type="Gene3D" id="3.30.710.10">
    <property type="entry name" value="Potassium Channel Kv1.1, Chain A"/>
    <property type="match status" value="1"/>
</dbReference>
<evidence type="ECO:0000313" key="16">
    <source>
        <dbReference type="Ensembl" id="ENSPCEP00000003513.1"/>
    </source>
</evidence>
<keyword evidence="7" id="KW-0851">Voltage-gated channel</keyword>
<dbReference type="InterPro" id="IPR011333">
    <property type="entry name" value="SKP1/BTB/POZ_sf"/>
</dbReference>
<evidence type="ECO:0000259" key="15">
    <source>
        <dbReference type="Pfam" id="PF02214"/>
    </source>
</evidence>
<feature type="transmembrane region" description="Helical" evidence="13">
    <location>
        <begin position="444"/>
        <end position="467"/>
    </location>
</feature>
<dbReference type="Pfam" id="PF02214">
    <property type="entry name" value="BTB_2"/>
    <property type="match status" value="1"/>
</dbReference>
<dbReference type="FunFam" id="1.20.120.350:FF:000024">
    <property type="entry name" value="Potassium voltage-gated channel subfamily G member 1"/>
    <property type="match status" value="1"/>
</dbReference>
<dbReference type="PANTHER" id="PTHR11537">
    <property type="entry name" value="VOLTAGE-GATED POTASSIUM CHANNEL"/>
    <property type="match status" value="1"/>
</dbReference>
<dbReference type="GO" id="GO:0051260">
    <property type="term" value="P:protein homooligomerization"/>
    <property type="evidence" value="ECO:0007669"/>
    <property type="project" value="InterPro"/>
</dbReference>
<dbReference type="FunFam" id="1.10.287.70:FF:000005">
    <property type="entry name" value="potassium voltage-gated channel subfamily G member 1"/>
    <property type="match status" value="1"/>
</dbReference>
<dbReference type="Proteomes" id="UP000694393">
    <property type="component" value="Unplaced"/>
</dbReference>
<dbReference type="InterPro" id="IPR027359">
    <property type="entry name" value="Volt_channel_dom_sf"/>
</dbReference>
<dbReference type="Gene3D" id="1.10.287.70">
    <property type="match status" value="1"/>
</dbReference>
<reference evidence="16" key="2">
    <citation type="submission" date="2025-09" db="UniProtKB">
        <authorList>
            <consortium name="Ensembl"/>
        </authorList>
    </citation>
    <scope>IDENTIFICATION</scope>
</reference>
<protein>
    <submittedName>
        <fullName evidence="16">Potassium voltage-gated channel modifier subfamily G member 4</fullName>
    </submittedName>
</protein>
<proteinExistence type="predicted"/>
<dbReference type="GO" id="GO:0008076">
    <property type="term" value="C:voltage-gated potassium channel complex"/>
    <property type="evidence" value="ECO:0007669"/>
    <property type="project" value="InterPro"/>
</dbReference>
<evidence type="ECO:0000256" key="11">
    <source>
        <dbReference type="ARBA" id="ARBA00023136"/>
    </source>
</evidence>
<name>A0A8C8RCE1_9SAUR</name>
<evidence type="ECO:0000256" key="7">
    <source>
        <dbReference type="ARBA" id="ARBA00022882"/>
    </source>
</evidence>
<keyword evidence="9 13" id="KW-1133">Transmembrane helix</keyword>
<evidence type="ECO:0000256" key="9">
    <source>
        <dbReference type="ARBA" id="ARBA00022989"/>
    </source>
</evidence>
<evidence type="ECO:0000256" key="1">
    <source>
        <dbReference type="ARBA" id="ARBA00004651"/>
    </source>
</evidence>
<feature type="domain" description="Ion transport" evidence="14">
    <location>
        <begin position="219"/>
        <end position="473"/>
    </location>
</feature>
<dbReference type="Pfam" id="PF00520">
    <property type="entry name" value="Ion_trans"/>
    <property type="match status" value="1"/>
</dbReference>
<dbReference type="PRINTS" id="PR00169">
    <property type="entry name" value="KCHANNEL"/>
</dbReference>
<evidence type="ECO:0000256" key="6">
    <source>
        <dbReference type="ARBA" id="ARBA00022826"/>
    </source>
</evidence>
<dbReference type="PRINTS" id="PR01491">
    <property type="entry name" value="KVCHANNEL"/>
</dbReference>
<dbReference type="GO" id="GO:0015459">
    <property type="term" value="F:potassium channel regulator activity"/>
    <property type="evidence" value="ECO:0007669"/>
    <property type="project" value="UniProtKB-ARBA"/>
</dbReference>
<dbReference type="PANTHER" id="PTHR11537:SF167">
    <property type="entry name" value="POTASSIUM VOLTAGE-GATED CHANNEL SUBFAMILY G MEMBER 4"/>
    <property type="match status" value="1"/>
</dbReference>
<dbReference type="PRINTS" id="PR01494">
    <property type="entry name" value="KV9CHANNEL"/>
</dbReference>
<feature type="transmembrane region" description="Helical" evidence="13">
    <location>
        <begin position="269"/>
        <end position="291"/>
    </location>
</feature>
<dbReference type="SUPFAM" id="SSF81324">
    <property type="entry name" value="Voltage-gated potassium channels"/>
    <property type="match status" value="1"/>
</dbReference>
<keyword evidence="10" id="KW-0406">Ion transport</keyword>
<organism evidence="16 17">
    <name type="scientific">Pelusios castaneus</name>
    <name type="common">West African mud turtle</name>
    <dbReference type="NCBI Taxonomy" id="367368"/>
    <lineage>
        <taxon>Eukaryota</taxon>
        <taxon>Metazoa</taxon>
        <taxon>Chordata</taxon>
        <taxon>Craniata</taxon>
        <taxon>Vertebrata</taxon>
        <taxon>Euteleostomi</taxon>
        <taxon>Archelosauria</taxon>
        <taxon>Testudinata</taxon>
        <taxon>Testudines</taxon>
        <taxon>Pleurodira</taxon>
        <taxon>Pelomedusidae</taxon>
        <taxon>Pelusios</taxon>
    </lineage>
</organism>
<keyword evidence="12" id="KW-0407">Ion channel</keyword>
<keyword evidence="6" id="KW-0631">Potassium channel</keyword>
<reference evidence="16" key="1">
    <citation type="submission" date="2025-08" db="UniProtKB">
        <authorList>
            <consortium name="Ensembl"/>
        </authorList>
    </citation>
    <scope>IDENTIFICATION</scope>
</reference>
<keyword evidence="5 13" id="KW-0812">Transmembrane</keyword>
<keyword evidence="2" id="KW-0813">Transport</keyword>
<dbReference type="InterPro" id="IPR005821">
    <property type="entry name" value="Ion_trans_dom"/>
</dbReference>
<evidence type="ECO:0000256" key="3">
    <source>
        <dbReference type="ARBA" id="ARBA00022475"/>
    </source>
</evidence>
<feature type="domain" description="Potassium channel tetramerisation-type BTB" evidence="15">
    <location>
        <begin position="62"/>
        <end position="161"/>
    </location>
</feature>
<feature type="transmembrane region" description="Helical" evidence="13">
    <location>
        <begin position="414"/>
        <end position="432"/>
    </location>
</feature>
<feature type="transmembrane region" description="Helical" evidence="13">
    <location>
        <begin position="381"/>
        <end position="402"/>
    </location>
</feature>
<keyword evidence="17" id="KW-1185">Reference proteome</keyword>
<dbReference type="InterPro" id="IPR028325">
    <property type="entry name" value="VG_K_chnl"/>
</dbReference>
<evidence type="ECO:0000256" key="10">
    <source>
        <dbReference type="ARBA" id="ARBA00023065"/>
    </source>
</evidence>
<dbReference type="InterPro" id="IPR003131">
    <property type="entry name" value="T1-type_BTB"/>
</dbReference>
<keyword evidence="3" id="KW-1003">Cell membrane</keyword>
<dbReference type="AlphaFoldDB" id="A0A8C8RCE1"/>
<evidence type="ECO:0000256" key="12">
    <source>
        <dbReference type="ARBA" id="ARBA00023303"/>
    </source>
</evidence>
<dbReference type="SUPFAM" id="SSF54695">
    <property type="entry name" value="POZ domain"/>
    <property type="match status" value="1"/>
</dbReference>
<dbReference type="Ensembl" id="ENSPCET00000003630.1">
    <property type="protein sequence ID" value="ENSPCEP00000003513.1"/>
    <property type="gene ID" value="ENSPCEG00000002800.1"/>
</dbReference>
<evidence type="ECO:0000259" key="14">
    <source>
        <dbReference type="Pfam" id="PF00520"/>
    </source>
</evidence>
<evidence type="ECO:0000256" key="8">
    <source>
        <dbReference type="ARBA" id="ARBA00022958"/>
    </source>
</evidence>
<keyword evidence="11 13" id="KW-0472">Membrane</keyword>
<dbReference type="GO" id="GO:0001508">
    <property type="term" value="P:action potential"/>
    <property type="evidence" value="ECO:0007669"/>
    <property type="project" value="TreeGrafter"/>
</dbReference>
<dbReference type="GO" id="GO:0005251">
    <property type="term" value="F:delayed rectifier potassium channel activity"/>
    <property type="evidence" value="ECO:0007669"/>
    <property type="project" value="TreeGrafter"/>
</dbReference>
<evidence type="ECO:0000256" key="5">
    <source>
        <dbReference type="ARBA" id="ARBA00022692"/>
    </source>
</evidence>
<sequence length="492" mass="56160">MPILSGGSNQDYSNISYTSCSSLNHLFPVSVDTPAFKGVHYQRARRIYHLDPLCTVDVKREIIVNVGGIKYLLPWSTLDEFPMTRLSKLKFCSSYDEIIQLCDDYDEDTHEFFFDRNPSAFGMIVSFLAAGKLMLLRDMCALSFQEELRYWGIEESNLEKCCFRKLFQKLQELAEGHKEEEMQRNKDTTCVLAEKSKSGQFMNKLRDMVENPQSGLPGKIFACLSILFVATTAISLCVSTMPDLRAEEDRIDGREEYYTQHGECSQKCYYIFVIETICVAWFSLEFCLRFIQAKNKCQFFKGPLNIIDCLAISPYYVSLIVVDSEPSEEAERRSSNSYLEKIGLVLRILRALRILYVMRLARHSLGLQTLGLTVRKCTREFGLLLLFLCVAVTLFSPLVYLAENESGKVLEFTSIPASYWWAIISMTTVGYGDMVPRSVPGQMVALSSILSGILIMAFPATSIFHTFSHSYSEYLVESLTLNEKQAEFCWHN</sequence>
<evidence type="ECO:0000256" key="2">
    <source>
        <dbReference type="ARBA" id="ARBA00022448"/>
    </source>
</evidence>
<dbReference type="CDD" id="cd18423">
    <property type="entry name" value="BTB_POZ_KCNG4"/>
    <property type="match status" value="1"/>
</dbReference>
<accession>A0A8C8RCE1</accession>